<keyword evidence="3" id="KW-1185">Reference proteome</keyword>
<protein>
    <recommendedName>
        <fullName evidence="1">Class II Histidinyl-tRNA synthetase (HisRS)-like catalytic core domain-containing protein</fullName>
    </recommendedName>
</protein>
<dbReference type="Pfam" id="PF13393">
    <property type="entry name" value="tRNA-synt_His"/>
    <property type="match status" value="1"/>
</dbReference>
<sequence>MVQGHDFSVPWELNLPEAAVNRLQTVGLRFCGVADQALPRLRGALPADKPARKALDELADLFSYLRVWKINKHVFIDALMPPTESYHRDLFFQIYLRKENNAGPLMEGTLLAVGGRYDYLLHHMWDSQYVGGAGMGKGGVVLRRVRTGYC</sequence>
<dbReference type="Gene3D" id="3.30.930.10">
    <property type="entry name" value="Bira Bifunctional Protein, Domain 2"/>
    <property type="match status" value="1"/>
</dbReference>
<evidence type="ECO:0000259" key="1">
    <source>
        <dbReference type="Pfam" id="PF13393"/>
    </source>
</evidence>
<dbReference type="Proteomes" id="UP001642360">
    <property type="component" value="Unassembled WGS sequence"/>
</dbReference>
<feature type="domain" description="Class II Histidinyl-tRNA synthetase (HisRS)-like catalytic core" evidence="1">
    <location>
        <begin position="34"/>
        <end position="124"/>
    </location>
</feature>
<evidence type="ECO:0000313" key="3">
    <source>
        <dbReference type="Proteomes" id="UP001642360"/>
    </source>
</evidence>
<gene>
    <name evidence="2" type="ORF">ILEXP_LOCUS48588</name>
</gene>
<dbReference type="PANTHER" id="PTHR11476">
    <property type="entry name" value="HISTIDYL-TRNA SYNTHETASE"/>
    <property type="match status" value="1"/>
</dbReference>
<dbReference type="InterPro" id="IPR045864">
    <property type="entry name" value="aa-tRNA-synth_II/BPL/LPL"/>
</dbReference>
<dbReference type="AlphaFoldDB" id="A0ABC8UDV7"/>
<proteinExistence type="predicted"/>
<reference evidence="2 3" key="1">
    <citation type="submission" date="2024-02" db="EMBL/GenBank/DDBJ databases">
        <authorList>
            <person name="Vignale AGUSTIN F."/>
            <person name="Sosa J E."/>
            <person name="Modenutti C."/>
        </authorList>
    </citation>
    <scope>NUCLEOTIDE SEQUENCE [LARGE SCALE GENOMIC DNA]</scope>
</reference>
<dbReference type="InterPro" id="IPR041715">
    <property type="entry name" value="HisRS-like_core"/>
</dbReference>
<name>A0ABC8UDV7_9AQUA</name>
<evidence type="ECO:0000313" key="2">
    <source>
        <dbReference type="EMBL" id="CAK9178668.1"/>
    </source>
</evidence>
<accession>A0ABC8UDV7</accession>
<dbReference type="PANTHER" id="PTHR11476:SF10">
    <property type="entry name" value="NON-SPECIFIC SERINE_THREONINE PROTEIN KINASE"/>
    <property type="match status" value="1"/>
</dbReference>
<dbReference type="SUPFAM" id="SSF55681">
    <property type="entry name" value="Class II aaRS and biotin synthetases"/>
    <property type="match status" value="1"/>
</dbReference>
<comment type="caution">
    <text evidence="2">The sequence shown here is derived from an EMBL/GenBank/DDBJ whole genome shotgun (WGS) entry which is preliminary data.</text>
</comment>
<organism evidence="2 3">
    <name type="scientific">Ilex paraguariensis</name>
    <name type="common">yerba mate</name>
    <dbReference type="NCBI Taxonomy" id="185542"/>
    <lineage>
        <taxon>Eukaryota</taxon>
        <taxon>Viridiplantae</taxon>
        <taxon>Streptophyta</taxon>
        <taxon>Embryophyta</taxon>
        <taxon>Tracheophyta</taxon>
        <taxon>Spermatophyta</taxon>
        <taxon>Magnoliopsida</taxon>
        <taxon>eudicotyledons</taxon>
        <taxon>Gunneridae</taxon>
        <taxon>Pentapetalae</taxon>
        <taxon>asterids</taxon>
        <taxon>campanulids</taxon>
        <taxon>Aquifoliales</taxon>
        <taxon>Aquifoliaceae</taxon>
        <taxon>Ilex</taxon>
    </lineage>
</organism>
<dbReference type="EMBL" id="CAUOFW020007280">
    <property type="protein sequence ID" value="CAK9178668.1"/>
    <property type="molecule type" value="Genomic_DNA"/>
</dbReference>